<proteinExistence type="predicted"/>
<gene>
    <name evidence="2" type="ORF">HIM_03581</name>
</gene>
<name>A0A0F7ZQH5_9HYPO</name>
<reference evidence="2 3" key="1">
    <citation type="journal article" date="2014" name="Genome Biol. Evol.">
        <title>Comparative genomics and transcriptomics analyses reveal divergent lifestyle features of nematode endoparasitic fungus Hirsutella minnesotensis.</title>
        <authorList>
            <person name="Lai Y."/>
            <person name="Liu K."/>
            <person name="Zhang X."/>
            <person name="Zhang X."/>
            <person name="Li K."/>
            <person name="Wang N."/>
            <person name="Shu C."/>
            <person name="Wu Y."/>
            <person name="Wang C."/>
            <person name="Bushley K.E."/>
            <person name="Xiang M."/>
            <person name="Liu X."/>
        </authorList>
    </citation>
    <scope>NUCLEOTIDE SEQUENCE [LARGE SCALE GENOMIC DNA]</scope>
    <source>
        <strain evidence="2 3">3608</strain>
    </source>
</reference>
<dbReference type="OrthoDB" id="3799394at2759"/>
<dbReference type="EMBL" id="KQ030508">
    <property type="protein sequence ID" value="KJZ77260.1"/>
    <property type="molecule type" value="Genomic_DNA"/>
</dbReference>
<dbReference type="AlphaFoldDB" id="A0A0F7ZQH5"/>
<keyword evidence="3" id="KW-1185">Reference proteome</keyword>
<evidence type="ECO:0000256" key="1">
    <source>
        <dbReference type="SAM" id="SignalP"/>
    </source>
</evidence>
<dbReference type="Proteomes" id="UP000054481">
    <property type="component" value="Unassembled WGS sequence"/>
</dbReference>
<protein>
    <recommendedName>
        <fullName evidence="4">WAP domain-containing protein</fullName>
    </recommendedName>
</protein>
<accession>A0A0F7ZQH5</accession>
<keyword evidence="1" id="KW-0732">Signal</keyword>
<evidence type="ECO:0008006" key="4">
    <source>
        <dbReference type="Google" id="ProtNLM"/>
    </source>
</evidence>
<organism evidence="2 3">
    <name type="scientific">Hirsutella minnesotensis 3608</name>
    <dbReference type="NCBI Taxonomy" id="1043627"/>
    <lineage>
        <taxon>Eukaryota</taxon>
        <taxon>Fungi</taxon>
        <taxon>Dikarya</taxon>
        <taxon>Ascomycota</taxon>
        <taxon>Pezizomycotina</taxon>
        <taxon>Sordariomycetes</taxon>
        <taxon>Hypocreomycetidae</taxon>
        <taxon>Hypocreales</taxon>
        <taxon>Ophiocordycipitaceae</taxon>
        <taxon>Hirsutella</taxon>
    </lineage>
</organism>
<sequence length="164" mass="16991">MLARAIFAITALGLASLGAASPAEQVEAVEENGRPCGLKIAPCPDTDFCRPVNPRCTDLNRCRGVCTRKPKRPYPPQGDYKSCGGFRATPVTCDAGSTCRDDPRKGGCGMACDAPGICIPDNAPKCAGFAGFQCPQGLTCYDLPGDGCDPKNGGADCIGVCLRS</sequence>
<feature type="signal peptide" evidence="1">
    <location>
        <begin position="1"/>
        <end position="28"/>
    </location>
</feature>
<feature type="chain" id="PRO_5002526007" description="WAP domain-containing protein" evidence="1">
    <location>
        <begin position="29"/>
        <end position="164"/>
    </location>
</feature>
<evidence type="ECO:0000313" key="2">
    <source>
        <dbReference type="EMBL" id="KJZ77260.1"/>
    </source>
</evidence>
<evidence type="ECO:0000313" key="3">
    <source>
        <dbReference type="Proteomes" id="UP000054481"/>
    </source>
</evidence>